<keyword evidence="1" id="KW-0812">Transmembrane</keyword>
<keyword evidence="1" id="KW-0472">Membrane</keyword>
<feature type="transmembrane region" description="Helical" evidence="1">
    <location>
        <begin position="172"/>
        <end position="196"/>
    </location>
</feature>
<keyword evidence="1" id="KW-1133">Transmembrane helix</keyword>
<accession>A0A6C0JZC6</accession>
<name>A0A6C0JZC6_9ZZZZ</name>
<dbReference type="EMBL" id="MN740705">
    <property type="protein sequence ID" value="QHU09124.1"/>
    <property type="molecule type" value="Genomic_DNA"/>
</dbReference>
<evidence type="ECO:0000313" key="2">
    <source>
        <dbReference type="EMBL" id="QHU09124.1"/>
    </source>
</evidence>
<dbReference type="InterPro" id="IPR036844">
    <property type="entry name" value="Hint_dom_sf"/>
</dbReference>
<dbReference type="AlphaFoldDB" id="A0A6C0JZC6"/>
<feature type="transmembrane region" description="Helical" evidence="1">
    <location>
        <begin position="202"/>
        <end position="220"/>
    </location>
</feature>
<dbReference type="CDD" id="cd00081">
    <property type="entry name" value="Hint"/>
    <property type="match status" value="1"/>
</dbReference>
<feature type="transmembrane region" description="Helical" evidence="1">
    <location>
        <begin position="25"/>
        <end position="42"/>
    </location>
</feature>
<reference evidence="2" key="1">
    <citation type="journal article" date="2020" name="Nature">
        <title>Giant virus diversity and host interactions through global metagenomics.</title>
        <authorList>
            <person name="Schulz F."/>
            <person name="Roux S."/>
            <person name="Paez-Espino D."/>
            <person name="Jungbluth S."/>
            <person name="Walsh D.A."/>
            <person name="Denef V.J."/>
            <person name="McMahon K.D."/>
            <person name="Konstantinidis K.T."/>
            <person name="Eloe-Fadrosh E.A."/>
            <person name="Kyrpides N.C."/>
            <person name="Woyke T."/>
        </authorList>
    </citation>
    <scope>NUCLEOTIDE SEQUENCE</scope>
    <source>
        <strain evidence="2">GVMAG-S-1074260-58</strain>
    </source>
</reference>
<feature type="transmembrane region" description="Helical" evidence="1">
    <location>
        <begin position="227"/>
        <end position="248"/>
    </location>
</feature>
<organism evidence="2">
    <name type="scientific">viral metagenome</name>
    <dbReference type="NCBI Taxonomy" id="1070528"/>
    <lineage>
        <taxon>unclassified sequences</taxon>
        <taxon>metagenomes</taxon>
        <taxon>organismal metagenomes</taxon>
    </lineage>
</organism>
<dbReference type="SUPFAM" id="SSF51294">
    <property type="entry name" value="Hedgehog/intein (Hint) domain"/>
    <property type="match status" value="1"/>
</dbReference>
<sequence>MNNIYDDITNLYTKSSFSDRYAGDIWITIILCIIVFLVFNYYTIINNIQPIVDDWANQRCNPSVIPFAGMINAPEGTSSFEYTGENFEYCIQNILSDIAQYALAPIQYILSIQTTVMNDLSSAINAVRGLFDTIRDSIEEQGSDLFNRSLNITLPILYMLRKMEAIMGKTQGAIVSGIYTLYGGFLTMESGFLFIYEVSVNLLWIIFTFIMICFAVGWLFPPTLAAGLAASSFLALLLIPIVMFVVIMNSMNDVFASSNPSTPPYVPGYCFPGDTLIHTKQRGFIHMKDLELGEVLYDDNVVTSIMKSTSKDTVFYKIRNVIVSGGHPVFEENRGWVIASCHTESRRIDEFKEPYIYCIGTQNKTICIQDLLFTDWDEIDDEDMHALKHHPELEHYLPVSFTLSDIHTYLDSGLHPNTTIRLSSGDIVSMNELIVGDMLWHGETVESIIHIKTDDIYAFYDISYNGEPIVSATKNIDIMLLDTCSDALTWTKTDAPSECIHIITNKDGFQLNHVFIGDYNRSIDRYLTNEILNKSYRKL</sequence>
<evidence type="ECO:0008006" key="3">
    <source>
        <dbReference type="Google" id="ProtNLM"/>
    </source>
</evidence>
<proteinExistence type="predicted"/>
<protein>
    <recommendedName>
        <fullName evidence="3">Hedgehog/Intein (Hint) domain-containing protein</fullName>
    </recommendedName>
</protein>
<evidence type="ECO:0000256" key="1">
    <source>
        <dbReference type="SAM" id="Phobius"/>
    </source>
</evidence>